<dbReference type="EMBL" id="CP132353">
    <property type="protein sequence ID" value="WLS78831.1"/>
    <property type="molecule type" value="Genomic_DNA"/>
</dbReference>
<reference evidence="3 4" key="1">
    <citation type="submission" date="2023-07" db="EMBL/GenBank/DDBJ databases">
        <title>Pathogenic bacteria of pear tree diseases.</title>
        <authorList>
            <person name="Zhang Z."/>
            <person name="He L."/>
            <person name="Huang R."/>
        </authorList>
    </citation>
    <scope>NUCLEOTIDE SEQUENCE [LARGE SCALE GENOMIC DNA]</scope>
    <source>
        <strain evidence="3 4">DE2</strain>
    </source>
</reference>
<accession>A0AA50HM50</accession>
<dbReference type="CDD" id="cd00093">
    <property type="entry name" value="HTH_XRE"/>
    <property type="match status" value="1"/>
</dbReference>
<dbReference type="PROSITE" id="PS50943">
    <property type="entry name" value="HTH_CROC1"/>
    <property type="match status" value="1"/>
</dbReference>
<dbReference type="Gene3D" id="1.10.260.40">
    <property type="entry name" value="lambda repressor-like DNA-binding domains"/>
    <property type="match status" value="1"/>
</dbReference>
<evidence type="ECO:0000256" key="1">
    <source>
        <dbReference type="SAM" id="MobiDB-lite"/>
    </source>
</evidence>
<evidence type="ECO:0000313" key="3">
    <source>
        <dbReference type="EMBL" id="WLS78831.1"/>
    </source>
</evidence>
<dbReference type="InterPro" id="IPR010982">
    <property type="entry name" value="Lambda_DNA-bd_dom_sf"/>
</dbReference>
<dbReference type="Proteomes" id="UP001228139">
    <property type="component" value="Chromosome"/>
</dbReference>
<dbReference type="Pfam" id="PF01381">
    <property type="entry name" value="HTH_3"/>
    <property type="match status" value="1"/>
</dbReference>
<organism evidence="3 4">
    <name type="scientific">Erwinia pyri</name>
    <dbReference type="NCBI Taxonomy" id="3062598"/>
    <lineage>
        <taxon>Bacteria</taxon>
        <taxon>Pseudomonadati</taxon>
        <taxon>Pseudomonadota</taxon>
        <taxon>Gammaproteobacteria</taxon>
        <taxon>Enterobacterales</taxon>
        <taxon>Erwiniaceae</taxon>
        <taxon>Erwinia</taxon>
    </lineage>
</organism>
<name>A0AA50HM50_9GAMM</name>
<dbReference type="SUPFAM" id="SSF47413">
    <property type="entry name" value="lambda repressor-like DNA-binding domains"/>
    <property type="match status" value="1"/>
</dbReference>
<dbReference type="SMART" id="SM00530">
    <property type="entry name" value="HTH_XRE"/>
    <property type="match status" value="1"/>
</dbReference>
<dbReference type="InterPro" id="IPR001387">
    <property type="entry name" value="Cro/C1-type_HTH"/>
</dbReference>
<protein>
    <submittedName>
        <fullName evidence="3">Helix-turn-helix transcriptional regulator</fullName>
    </submittedName>
</protein>
<feature type="domain" description="HTH cro/C1-type" evidence="2">
    <location>
        <begin position="9"/>
        <end position="52"/>
    </location>
</feature>
<dbReference type="AlphaFoldDB" id="A0AA50HM50"/>
<dbReference type="GO" id="GO:0003677">
    <property type="term" value="F:DNA binding"/>
    <property type="evidence" value="ECO:0007669"/>
    <property type="project" value="InterPro"/>
</dbReference>
<dbReference type="KEGG" id="epi:Q3V30_20810"/>
<sequence length="99" mass="10849">MENDFSYKLRAIRLAEGLTQPALNKVTGLPLSSIKNYESGGNMVGLETVKRILTVERFQKYTLWLMIGKTSEAAGQISPPLAHTGRAKTESPLLTDRAG</sequence>
<keyword evidence="4" id="KW-1185">Reference proteome</keyword>
<evidence type="ECO:0000259" key="2">
    <source>
        <dbReference type="PROSITE" id="PS50943"/>
    </source>
</evidence>
<proteinExistence type="predicted"/>
<gene>
    <name evidence="3" type="ORF">Q3V30_20810</name>
</gene>
<dbReference type="RefSeq" id="WP_306209064.1">
    <property type="nucleotide sequence ID" value="NZ_CP132353.1"/>
</dbReference>
<evidence type="ECO:0000313" key="4">
    <source>
        <dbReference type="Proteomes" id="UP001228139"/>
    </source>
</evidence>
<feature type="region of interest" description="Disordered" evidence="1">
    <location>
        <begin position="76"/>
        <end position="99"/>
    </location>
</feature>